<evidence type="ECO:0000259" key="12">
    <source>
        <dbReference type="PROSITE" id="PS50893"/>
    </source>
</evidence>
<evidence type="ECO:0000256" key="5">
    <source>
        <dbReference type="ARBA" id="ARBA00022840"/>
    </source>
</evidence>
<proteinExistence type="inferred from homology"/>
<keyword evidence="7 11" id="KW-1133">Transmembrane helix</keyword>
<feature type="region of interest" description="Disordered" evidence="10">
    <location>
        <begin position="1"/>
        <end position="68"/>
    </location>
</feature>
<keyword evidence="15" id="KW-1185">Reference proteome</keyword>
<evidence type="ECO:0000313" key="15">
    <source>
        <dbReference type="Proteomes" id="UP000269019"/>
    </source>
</evidence>
<feature type="transmembrane region" description="Helical" evidence="11">
    <location>
        <begin position="138"/>
        <end position="160"/>
    </location>
</feature>
<dbReference type="Pfam" id="PF00664">
    <property type="entry name" value="ABC_membrane"/>
    <property type="match status" value="1"/>
</dbReference>
<comment type="subcellular location">
    <subcellularLocation>
        <location evidence="1">Cell inner membrane</location>
        <topology evidence="1">Multi-pass membrane protein</topology>
    </subcellularLocation>
</comment>
<dbReference type="EC" id="3.6.3.-" evidence="14"/>
<dbReference type="InterPro" id="IPR036640">
    <property type="entry name" value="ABC1_TM_sf"/>
</dbReference>
<evidence type="ECO:0000256" key="3">
    <source>
        <dbReference type="ARBA" id="ARBA00022692"/>
    </source>
</evidence>
<dbReference type="InterPro" id="IPR003593">
    <property type="entry name" value="AAA+_ATPase"/>
</dbReference>
<keyword evidence="8 11" id="KW-0472">Membrane</keyword>
<evidence type="ECO:0000256" key="9">
    <source>
        <dbReference type="ARBA" id="ARBA00023455"/>
    </source>
</evidence>
<dbReference type="GO" id="GO:0005524">
    <property type="term" value="F:ATP binding"/>
    <property type="evidence" value="ECO:0007669"/>
    <property type="project" value="UniProtKB-KW"/>
</dbReference>
<evidence type="ECO:0000313" key="14">
    <source>
        <dbReference type="EMBL" id="AZA13584.1"/>
    </source>
</evidence>
<dbReference type="Gene3D" id="1.20.1560.10">
    <property type="entry name" value="ABC transporter type 1, transmembrane domain"/>
    <property type="match status" value="1"/>
</dbReference>
<dbReference type="EMBL" id="CP033896">
    <property type="protein sequence ID" value="AZA13584.1"/>
    <property type="molecule type" value="Genomic_DNA"/>
</dbReference>
<feature type="transmembrane region" description="Helical" evidence="11">
    <location>
        <begin position="326"/>
        <end position="347"/>
    </location>
</feature>
<dbReference type="OrthoDB" id="9806127at2"/>
<feature type="transmembrane region" description="Helical" evidence="11">
    <location>
        <begin position="242"/>
        <end position="261"/>
    </location>
</feature>
<keyword evidence="2" id="KW-0997">Cell inner membrane</keyword>
<dbReference type="InterPro" id="IPR003439">
    <property type="entry name" value="ABC_transporter-like_ATP-bd"/>
</dbReference>
<dbReference type="SUPFAM" id="SSF52540">
    <property type="entry name" value="P-loop containing nucleoside triphosphate hydrolases"/>
    <property type="match status" value="1"/>
</dbReference>
<keyword evidence="5 14" id="KW-0067">ATP-binding</keyword>
<dbReference type="InterPro" id="IPR039421">
    <property type="entry name" value="Type_1_exporter"/>
</dbReference>
<accession>A0A3G6JBQ8</accession>
<dbReference type="Gene3D" id="3.40.50.300">
    <property type="entry name" value="P-loop containing nucleotide triphosphate hydrolases"/>
    <property type="match status" value="1"/>
</dbReference>
<feature type="compositionally biased region" description="Low complexity" evidence="10">
    <location>
        <begin position="40"/>
        <end position="53"/>
    </location>
</feature>
<evidence type="ECO:0000256" key="2">
    <source>
        <dbReference type="ARBA" id="ARBA00022519"/>
    </source>
</evidence>
<evidence type="ECO:0000256" key="1">
    <source>
        <dbReference type="ARBA" id="ARBA00004429"/>
    </source>
</evidence>
<dbReference type="KEGG" id="ccho:CCHOA_05920"/>
<evidence type="ECO:0000256" key="8">
    <source>
        <dbReference type="ARBA" id="ARBA00023136"/>
    </source>
</evidence>
<dbReference type="SMART" id="SM00382">
    <property type="entry name" value="AAA"/>
    <property type="match status" value="1"/>
</dbReference>
<dbReference type="PANTHER" id="PTHR24221">
    <property type="entry name" value="ATP-BINDING CASSETTE SUB-FAMILY B"/>
    <property type="match status" value="1"/>
</dbReference>
<dbReference type="Pfam" id="PF00005">
    <property type="entry name" value="ABC_tran"/>
    <property type="match status" value="1"/>
</dbReference>
<keyword evidence="6" id="KW-1278">Translocase</keyword>
<keyword evidence="3 11" id="KW-0812">Transmembrane</keyword>
<feature type="domain" description="ABC transporter" evidence="12">
    <location>
        <begin position="418"/>
        <end position="661"/>
    </location>
</feature>
<name>A0A3G6JBQ8_9CORY</name>
<reference evidence="14 15" key="1">
    <citation type="submission" date="2018-11" db="EMBL/GenBank/DDBJ databases">
        <authorList>
            <person name="Kleinhagauer T."/>
            <person name="Glaeser S.P."/>
            <person name="Spergser J."/>
            <person name="Ruckert C."/>
            <person name="Kaempfer P."/>
            <person name="Busse H.-J."/>
        </authorList>
    </citation>
    <scope>NUCLEOTIDE SEQUENCE [LARGE SCALE GENOMIC DNA]</scope>
    <source>
        <strain evidence="14 15">200CH</strain>
    </source>
</reference>
<dbReference type="GO" id="GO:0034040">
    <property type="term" value="F:ATPase-coupled lipid transmembrane transporter activity"/>
    <property type="evidence" value="ECO:0007669"/>
    <property type="project" value="TreeGrafter"/>
</dbReference>
<evidence type="ECO:0000256" key="4">
    <source>
        <dbReference type="ARBA" id="ARBA00022741"/>
    </source>
</evidence>
<evidence type="ECO:0000259" key="13">
    <source>
        <dbReference type="PROSITE" id="PS50929"/>
    </source>
</evidence>
<keyword evidence="14" id="KW-0378">Hydrolase</keyword>
<dbReference type="PANTHER" id="PTHR24221:SF654">
    <property type="entry name" value="ATP-BINDING CASSETTE SUB-FAMILY B MEMBER 6"/>
    <property type="match status" value="1"/>
</dbReference>
<dbReference type="InterPro" id="IPR027417">
    <property type="entry name" value="P-loop_NTPase"/>
</dbReference>
<dbReference type="PROSITE" id="PS50893">
    <property type="entry name" value="ABC_TRANSPORTER_2"/>
    <property type="match status" value="1"/>
</dbReference>
<gene>
    <name evidence="14" type="primary">irtB1</name>
    <name evidence="14" type="ORF">CCHOA_05920</name>
</gene>
<dbReference type="InterPro" id="IPR011527">
    <property type="entry name" value="ABC1_TM_dom"/>
</dbReference>
<protein>
    <submittedName>
        <fullName evidence="14">Iron import ATP-binding/permease protein IrtB</fullName>
        <ecNumber evidence="14">3.6.3.-</ecNumber>
    </submittedName>
</protein>
<evidence type="ECO:0000256" key="6">
    <source>
        <dbReference type="ARBA" id="ARBA00022967"/>
    </source>
</evidence>
<sequence>MNSDNTNANHEPSPAHPMHHHRHPLAAEHTLGTTDENAVPDTHPAAATPTTRHNPADAQPESQQDGEADDALLPASGAESWAMLRSLEGGLTTGRILTIVSTTVLLVATIIATSTLWGRLVDLLRGQAVGPFPATTNGFLWMLIACGICMTGEVILRPLLAYQLAVRSRHIAVELRARCVSSVLATEIPTIMELGTGNVITRLTSDIDKAVNVVRNIGSRALTTMVMLPLSLVALSLIHWHYAILTVAVIVISVPALRYAIKEVPTIVNRHSVADAHRNATLLDTIRSEPTLRALSLEQWAIRRMSQASWGSVRAAMRQQLLLNKLLIVASILFFLLEIAGIILGVWGTHTGAMTVGQATAAVLLISRLEIHIFNLMMFAGSIQQAGTAFGRAVALAQLTPPETATMQGRPLPGSDEIRQADIVLDGVTVAYHDGAPVIDNCHLTFHGGTSTALVGASGAGKSTIAQVIAGLLRPTSGRILIGGVDTAAVSDTWLAAQVQLITQEMHVFSGTLRQDLHFAHPAADDAQLYKALAEVGLTPDTLAWQRSLPDGLDTLIGAGHDDLDPLVIQQITLARTLLADPPIVIMDEATSEANSAAGAALTRAATTVANSRTSIVVAHHLQQAQAADRIVFIDNGTVIEDGSPQQLLAAGGAYAQLYQRWLGTQNQANQPAIAEPSPTSHHPTNHPDPT</sequence>
<evidence type="ECO:0000256" key="10">
    <source>
        <dbReference type="SAM" id="MobiDB-lite"/>
    </source>
</evidence>
<evidence type="ECO:0000256" key="7">
    <source>
        <dbReference type="ARBA" id="ARBA00022989"/>
    </source>
</evidence>
<dbReference type="SUPFAM" id="SSF90123">
    <property type="entry name" value="ABC transporter transmembrane region"/>
    <property type="match status" value="1"/>
</dbReference>
<dbReference type="GO" id="GO:0016887">
    <property type="term" value="F:ATP hydrolysis activity"/>
    <property type="evidence" value="ECO:0007669"/>
    <property type="project" value="InterPro"/>
</dbReference>
<feature type="transmembrane region" description="Helical" evidence="11">
    <location>
        <begin position="217"/>
        <end position="236"/>
    </location>
</feature>
<dbReference type="AlphaFoldDB" id="A0A3G6JBQ8"/>
<feature type="transmembrane region" description="Helical" evidence="11">
    <location>
        <begin position="96"/>
        <end position="118"/>
    </location>
</feature>
<organism evidence="14 15">
    <name type="scientific">Corynebacterium choanae</name>
    <dbReference type="NCBI Taxonomy" id="1862358"/>
    <lineage>
        <taxon>Bacteria</taxon>
        <taxon>Bacillati</taxon>
        <taxon>Actinomycetota</taxon>
        <taxon>Actinomycetes</taxon>
        <taxon>Mycobacteriales</taxon>
        <taxon>Corynebacteriaceae</taxon>
        <taxon>Corynebacterium</taxon>
    </lineage>
</organism>
<dbReference type="PROSITE" id="PS50929">
    <property type="entry name" value="ABC_TM1F"/>
    <property type="match status" value="1"/>
</dbReference>
<feature type="compositionally biased region" description="Polar residues" evidence="10">
    <location>
        <begin position="1"/>
        <end position="10"/>
    </location>
</feature>
<dbReference type="Proteomes" id="UP000269019">
    <property type="component" value="Chromosome"/>
</dbReference>
<keyword evidence="4" id="KW-0547">Nucleotide-binding</keyword>
<dbReference type="GO" id="GO:0140359">
    <property type="term" value="F:ABC-type transporter activity"/>
    <property type="evidence" value="ECO:0007669"/>
    <property type="project" value="InterPro"/>
</dbReference>
<evidence type="ECO:0000256" key="11">
    <source>
        <dbReference type="SAM" id="Phobius"/>
    </source>
</evidence>
<feature type="region of interest" description="Disordered" evidence="10">
    <location>
        <begin position="669"/>
        <end position="691"/>
    </location>
</feature>
<comment type="similarity">
    <text evidence="9">Belongs to the ABC transporter superfamily. Siderophore-Fe(3+) uptake transporter (SIUT) (TC 3.A.1.21) family.</text>
</comment>
<keyword evidence="2" id="KW-1003">Cell membrane</keyword>
<feature type="domain" description="ABC transmembrane type-1" evidence="13">
    <location>
        <begin position="97"/>
        <end position="385"/>
    </location>
</feature>
<dbReference type="GO" id="GO:0005886">
    <property type="term" value="C:plasma membrane"/>
    <property type="evidence" value="ECO:0007669"/>
    <property type="project" value="UniProtKB-SubCell"/>
</dbReference>